<protein>
    <submittedName>
        <fullName evidence="1">Uncharacterized protein</fullName>
    </submittedName>
</protein>
<sequence>MAHTLFKQILTTRLPTRFYSPSEIDRLKDLRDAGYIKVAFSPQQGATPPCATVHQITNLGRAAARYFGSTYAPLPELPSVAFVLPSQHNPAG</sequence>
<reference evidence="1 2" key="1">
    <citation type="submission" date="2015-03" db="EMBL/GenBank/DDBJ databases">
        <title>Genome sequence of Variovorax paradoxus TBEA6.</title>
        <authorList>
            <person name="Poehlein A."/>
            <person name="Schuldes J."/>
            <person name="Wuebbeler J.H."/>
            <person name="Hiessl S."/>
            <person name="Steinbuechel A."/>
            <person name="Daniel R."/>
        </authorList>
    </citation>
    <scope>NUCLEOTIDE SEQUENCE [LARGE SCALE GENOMIC DNA]</scope>
    <source>
        <strain evidence="1 2">TBEA6</strain>
    </source>
</reference>
<comment type="caution">
    <text evidence="1">The sequence shown here is derived from an EMBL/GenBank/DDBJ whole genome shotgun (WGS) entry which is preliminary data.</text>
</comment>
<proteinExistence type="predicted"/>
<dbReference type="AlphaFoldDB" id="A0A0H2M051"/>
<dbReference type="Proteomes" id="UP000035170">
    <property type="component" value="Unassembled WGS sequence"/>
</dbReference>
<evidence type="ECO:0000313" key="2">
    <source>
        <dbReference type="Proteomes" id="UP000035170"/>
    </source>
</evidence>
<dbReference type="PATRIC" id="fig|34073.19.peg.2958"/>
<gene>
    <name evidence="1" type="ORF">VPARA_28790</name>
</gene>
<dbReference type="RefSeq" id="WP_047785031.1">
    <property type="nucleotide sequence ID" value="NZ_JZWI01000014.1"/>
</dbReference>
<organism evidence="1 2">
    <name type="scientific">Variovorax paradoxus</name>
    <dbReference type="NCBI Taxonomy" id="34073"/>
    <lineage>
        <taxon>Bacteria</taxon>
        <taxon>Pseudomonadati</taxon>
        <taxon>Pseudomonadota</taxon>
        <taxon>Betaproteobacteria</taxon>
        <taxon>Burkholderiales</taxon>
        <taxon>Comamonadaceae</taxon>
        <taxon>Variovorax</taxon>
    </lineage>
</organism>
<name>A0A0H2M051_VARPD</name>
<evidence type="ECO:0000313" key="1">
    <source>
        <dbReference type="EMBL" id="KLN55844.1"/>
    </source>
</evidence>
<dbReference type="EMBL" id="JZWI01000014">
    <property type="protein sequence ID" value="KLN55844.1"/>
    <property type="molecule type" value="Genomic_DNA"/>
</dbReference>
<accession>A0A0H2M051</accession>
<keyword evidence="2" id="KW-1185">Reference proteome</keyword>